<comment type="caution">
    <text evidence="2">The sequence shown here is derived from an EMBL/GenBank/DDBJ whole genome shotgun (WGS) entry which is preliminary data.</text>
</comment>
<evidence type="ECO:0000313" key="2">
    <source>
        <dbReference type="EMBL" id="MBW8487148.1"/>
    </source>
</evidence>
<evidence type="ECO:0000313" key="3">
    <source>
        <dbReference type="Proteomes" id="UP000774570"/>
    </source>
</evidence>
<organism evidence="2 3">
    <name type="scientific">Actinomadura parmotrematis</name>
    <dbReference type="NCBI Taxonomy" id="2864039"/>
    <lineage>
        <taxon>Bacteria</taxon>
        <taxon>Bacillati</taxon>
        <taxon>Actinomycetota</taxon>
        <taxon>Actinomycetes</taxon>
        <taxon>Streptosporangiales</taxon>
        <taxon>Thermomonosporaceae</taxon>
        <taxon>Actinomadura</taxon>
    </lineage>
</organism>
<dbReference type="CDD" id="cd05829">
    <property type="entry name" value="Sortase_F"/>
    <property type="match status" value="1"/>
</dbReference>
<name>A0ABS7G683_9ACTN</name>
<sequence>MDATGEAHEYRDLGGPKALWRIPDGPALAFSPPARLQIPDIGVDAATMRVGRNGDGSVQVPPFSAAAKAGWYEHGPAPGSRGPAVVLGHYDDTAGPAVFYKLKRLKPGAVVKVVRKDRSVALFSVDAVEQVRKFEFPRSRVYGEVRYAGLRLVTCGGSYNGAEHSYRDNVIVYAHLSGER</sequence>
<evidence type="ECO:0000256" key="1">
    <source>
        <dbReference type="ARBA" id="ARBA00022801"/>
    </source>
</evidence>
<accession>A0ABS7G683</accession>
<keyword evidence="1" id="KW-0378">Hydrolase</keyword>
<gene>
    <name evidence="2" type="ORF">K1Y72_32610</name>
</gene>
<protein>
    <submittedName>
        <fullName evidence="2">Class F sortase</fullName>
    </submittedName>
</protein>
<dbReference type="EMBL" id="JAIBOA010000030">
    <property type="protein sequence ID" value="MBW8487148.1"/>
    <property type="molecule type" value="Genomic_DNA"/>
</dbReference>
<dbReference type="SUPFAM" id="SSF63817">
    <property type="entry name" value="Sortase"/>
    <property type="match status" value="1"/>
</dbReference>
<dbReference type="NCBIfam" id="NF033748">
    <property type="entry name" value="class_F_sortase"/>
    <property type="match status" value="1"/>
</dbReference>
<keyword evidence="3" id="KW-1185">Reference proteome</keyword>
<dbReference type="Gene3D" id="2.40.260.10">
    <property type="entry name" value="Sortase"/>
    <property type="match status" value="1"/>
</dbReference>
<dbReference type="InterPro" id="IPR005754">
    <property type="entry name" value="Sortase"/>
</dbReference>
<dbReference type="InterPro" id="IPR042001">
    <property type="entry name" value="Sortase_F"/>
</dbReference>
<proteinExistence type="predicted"/>
<dbReference type="Proteomes" id="UP000774570">
    <property type="component" value="Unassembled WGS sequence"/>
</dbReference>
<dbReference type="InterPro" id="IPR023365">
    <property type="entry name" value="Sortase_dom-sf"/>
</dbReference>
<reference evidence="2 3" key="1">
    <citation type="submission" date="2021-07" db="EMBL/GenBank/DDBJ databases">
        <title>Actinomadura sp. PM05-2 isolated from lichen.</title>
        <authorList>
            <person name="Somphong A."/>
            <person name="Phongsopitanun W."/>
            <person name="Tanasupawat S."/>
            <person name="Peongsungnone V."/>
        </authorList>
    </citation>
    <scope>NUCLEOTIDE SEQUENCE [LARGE SCALE GENOMIC DNA]</scope>
    <source>
        <strain evidence="2 3">PM05-2</strain>
    </source>
</reference>
<dbReference type="Pfam" id="PF04203">
    <property type="entry name" value="Sortase"/>
    <property type="match status" value="1"/>
</dbReference>